<evidence type="ECO:0000313" key="5">
    <source>
        <dbReference type="Proteomes" id="UP000324800"/>
    </source>
</evidence>
<dbReference type="EMBL" id="SNRW01003835">
    <property type="protein sequence ID" value="KAA6388822.1"/>
    <property type="molecule type" value="Genomic_DNA"/>
</dbReference>
<feature type="domain" description="C2" evidence="3">
    <location>
        <begin position="400"/>
        <end position="541"/>
    </location>
</feature>
<keyword evidence="1" id="KW-0175">Coiled coil</keyword>
<feature type="compositionally biased region" description="Polar residues" evidence="2">
    <location>
        <begin position="1138"/>
        <end position="1147"/>
    </location>
</feature>
<reference evidence="4 5" key="1">
    <citation type="submission" date="2019-03" db="EMBL/GenBank/DDBJ databases">
        <title>Single cell metagenomics reveals metabolic interactions within the superorganism composed of flagellate Streblomastix strix and complex community of Bacteroidetes bacteria on its surface.</title>
        <authorList>
            <person name="Treitli S.C."/>
            <person name="Kolisko M."/>
            <person name="Husnik F."/>
            <person name="Keeling P."/>
            <person name="Hampl V."/>
        </authorList>
    </citation>
    <scope>NUCLEOTIDE SEQUENCE [LARGE SCALE GENOMIC DNA]</scope>
    <source>
        <strain evidence="4">ST1C</strain>
    </source>
</reference>
<evidence type="ECO:0000259" key="3">
    <source>
        <dbReference type="PROSITE" id="PS50004"/>
    </source>
</evidence>
<proteinExistence type="predicted"/>
<feature type="region of interest" description="Disordered" evidence="2">
    <location>
        <begin position="610"/>
        <end position="632"/>
    </location>
</feature>
<dbReference type="Proteomes" id="UP000324800">
    <property type="component" value="Unassembled WGS sequence"/>
</dbReference>
<dbReference type="SUPFAM" id="SSF49562">
    <property type="entry name" value="C2 domain (Calcium/lipid-binding domain, CaLB)"/>
    <property type="match status" value="3"/>
</dbReference>
<evidence type="ECO:0000256" key="1">
    <source>
        <dbReference type="SAM" id="Coils"/>
    </source>
</evidence>
<gene>
    <name evidence="4" type="ORF">EZS28_015651</name>
</gene>
<accession>A0A5J4W293</accession>
<dbReference type="Pfam" id="PF00168">
    <property type="entry name" value="C2"/>
    <property type="match status" value="3"/>
</dbReference>
<feature type="domain" description="C2" evidence="3">
    <location>
        <begin position="172"/>
        <end position="291"/>
    </location>
</feature>
<evidence type="ECO:0000313" key="4">
    <source>
        <dbReference type="EMBL" id="KAA6388822.1"/>
    </source>
</evidence>
<dbReference type="Gene3D" id="2.60.40.150">
    <property type="entry name" value="C2 domain"/>
    <property type="match status" value="3"/>
</dbReference>
<feature type="region of interest" description="Disordered" evidence="2">
    <location>
        <begin position="1105"/>
        <end position="1147"/>
    </location>
</feature>
<feature type="compositionally biased region" description="Basic and acidic residues" evidence="2">
    <location>
        <begin position="610"/>
        <end position="626"/>
    </location>
</feature>
<protein>
    <recommendedName>
        <fullName evidence="3">C2 domain-containing protein</fullName>
    </recommendedName>
</protein>
<name>A0A5J4W293_9EUKA</name>
<feature type="domain" description="C2" evidence="3">
    <location>
        <begin position="7"/>
        <end position="122"/>
    </location>
</feature>
<dbReference type="PANTHER" id="PTHR47052">
    <property type="entry name" value="CONSERVED SERINE PROLINE-RICH PROTEIN (AFU_ORTHOLOGUE AFUA_2G01790)"/>
    <property type="match status" value="1"/>
</dbReference>
<dbReference type="InterPro" id="IPR052981">
    <property type="entry name" value="Ingression_C2_domain"/>
</dbReference>
<feature type="coiled-coil region" evidence="1">
    <location>
        <begin position="955"/>
        <end position="998"/>
    </location>
</feature>
<dbReference type="AlphaFoldDB" id="A0A5J4W293"/>
<dbReference type="PROSITE" id="PS50004">
    <property type="entry name" value="C2"/>
    <property type="match status" value="3"/>
</dbReference>
<evidence type="ECO:0000256" key="2">
    <source>
        <dbReference type="SAM" id="MobiDB-lite"/>
    </source>
</evidence>
<feature type="compositionally biased region" description="Basic and acidic residues" evidence="2">
    <location>
        <begin position="1105"/>
        <end position="1137"/>
    </location>
</feature>
<dbReference type="CDD" id="cd00030">
    <property type="entry name" value="C2"/>
    <property type="match status" value="2"/>
</dbReference>
<comment type="caution">
    <text evidence="4">The sequence shown here is derived from an EMBL/GenBank/DDBJ whole genome shotgun (WGS) entry which is preliminary data.</text>
</comment>
<dbReference type="SMART" id="SM00239">
    <property type="entry name" value="C2"/>
    <property type="match status" value="3"/>
</dbReference>
<dbReference type="InterPro" id="IPR000008">
    <property type="entry name" value="C2_dom"/>
</dbReference>
<dbReference type="OrthoDB" id="270970at2759"/>
<dbReference type="InterPro" id="IPR035892">
    <property type="entry name" value="C2_domain_sf"/>
</dbReference>
<organism evidence="4 5">
    <name type="scientific">Streblomastix strix</name>
    <dbReference type="NCBI Taxonomy" id="222440"/>
    <lineage>
        <taxon>Eukaryota</taxon>
        <taxon>Metamonada</taxon>
        <taxon>Preaxostyla</taxon>
        <taxon>Oxymonadida</taxon>
        <taxon>Streblomastigidae</taxon>
        <taxon>Streblomastix</taxon>
    </lineage>
</organism>
<sequence>MTDQISDGGSARSALERIPEPEYYRGKLIVKIIGVRYVADIDFNNKSDSYIVLKFAGKTEQTGDLKSNETFIFGFDPATTQDREIQLELWDYDTLNNKDIIGNLSISIKEFLDENKLISRHFTGTNKMAGCDASTATTFGSESGRNFSPVTVNPQTQSRATSHQASRSEQGLAGTSQDIEHFSEILGKGIVKIQLLKVTNEAILDEDDISEPYVTMQLGSQQFKTKNVKDLISVSVNEQYKFDYDSTATTDRQVKLELWTYNEFGLNEKMGELKLPLLQFLNKRRKVVKHFVGVNDYIGQIVGDATVSMIYMKDGADIPDTERSSLKSQQMSKRQREIDMLIRGKSPMQLSTKKKYIGSSQLSSSSLYQKKQYKQNQQDEEYEVNDEDYYDKYQLDDLIPVTQSKSIEQIKLDLKRGNVEVTIHSLMNIQPIDASQKSDPFVKVVICGECQQTRRMAESDDGLEFNSMFQFDFDPDTYGIQFGSKDDWDQNPSGNGKDDDVNNLKIELWDYDVIGEDDLIGDINISFLPFLDNKQKLTFSFTGAGKYFSRTIGDIVVSVYYTQKNEQYDIDSIEDNQENQNNKDIEEGLEIEQQNSTDELLNFNRHVEKQLEKRQQKQQQDEDEKKRKLQKMNVKERELYEQQLKLEGSNYEEDDQNDVYQQQEQEQMQYDVKEIEEQSYGSQDWGPSSQNMDELINIAGGDINIDEPEYYIGKVIIEVDKLENKDKIKLLNLDKEDSDDLFYGTGWRSKYQLNDGYSDIWTQNVKDDFYYGNGYMSNYQQDENEINYNDKENQTEKLRQKLYERKLRHEKGGVILITSEKTKKLAYPGPPEVNTSGVDDDQFYGTGYDSNFIQDGYDGTFGGEIDDDEFYERGYMSYYKGGHGFDETSTQGSQMTLASLQTSSSTQLSGALFNKKMVDEYINNQFEDEPEYYIGTVYVTVEAIRNTIKMKNVIKDQINENVREIEEIVDKQQMNGQIDQQQQPNEQVQEQEQQLQQKADIEPNPFVRLLFAGKWAKSTFGFEFNPNETEDRDVTLELWDTDENGFDQRLGKIGIAILPYLEDRQDVTMQVVAHEEDPEPVGTLVSELDLTIVYEMDKQEKINKENRSQKRLKLIEEQTRGKNNDEKIKAKDKENDLNSKQYDNDQI</sequence>
<dbReference type="PANTHER" id="PTHR47052:SF3">
    <property type="entry name" value="INGRESSION PROTEIN 1"/>
    <property type="match status" value="1"/>
</dbReference>
<feature type="region of interest" description="Disordered" evidence="2">
    <location>
        <begin position="140"/>
        <end position="173"/>
    </location>
</feature>